<accession>A0ACC0WK17</accession>
<protein>
    <submittedName>
        <fullName evidence="1">Uncharacterized protein</fullName>
    </submittedName>
</protein>
<evidence type="ECO:0000313" key="2">
    <source>
        <dbReference type="Proteomes" id="UP001163321"/>
    </source>
</evidence>
<sequence length="87" mass="9567">MNTDELLLQLMIFSDPRGSPFHSFKQFFLSYMPPSQPFDISGLANAIVGQVTAGTMVCVEGQDDVYGTPVPCEGDDGGRRRRPPEMV</sequence>
<proteinExistence type="predicted"/>
<comment type="caution">
    <text evidence="1">The sequence shown here is derived from an EMBL/GenBank/DDBJ whole genome shotgun (WGS) entry which is preliminary data.</text>
</comment>
<organism evidence="1 2">
    <name type="scientific">Peronosclerospora sorghi</name>
    <dbReference type="NCBI Taxonomy" id="230839"/>
    <lineage>
        <taxon>Eukaryota</taxon>
        <taxon>Sar</taxon>
        <taxon>Stramenopiles</taxon>
        <taxon>Oomycota</taxon>
        <taxon>Peronosporomycetes</taxon>
        <taxon>Peronosporales</taxon>
        <taxon>Peronosporaceae</taxon>
        <taxon>Peronosclerospora</taxon>
    </lineage>
</organism>
<dbReference type="EMBL" id="CM047591">
    <property type="protein sequence ID" value="KAI9918732.1"/>
    <property type="molecule type" value="Genomic_DNA"/>
</dbReference>
<keyword evidence="2" id="KW-1185">Reference proteome</keyword>
<dbReference type="Proteomes" id="UP001163321">
    <property type="component" value="Chromosome 12"/>
</dbReference>
<evidence type="ECO:0000313" key="1">
    <source>
        <dbReference type="EMBL" id="KAI9918732.1"/>
    </source>
</evidence>
<reference evidence="1 2" key="1">
    <citation type="journal article" date="2022" name="bioRxiv">
        <title>The genome of the oomycete Peronosclerospora sorghi, a cosmopolitan pathogen of maize and sorghum, is inflated with dispersed pseudogenes.</title>
        <authorList>
            <person name="Fletcher K."/>
            <person name="Martin F."/>
            <person name="Isakeit T."/>
            <person name="Cavanaugh K."/>
            <person name="Magill C."/>
            <person name="Michelmore R."/>
        </authorList>
    </citation>
    <scope>NUCLEOTIDE SEQUENCE [LARGE SCALE GENOMIC DNA]</scope>
    <source>
        <strain evidence="1">P6</strain>
    </source>
</reference>
<gene>
    <name evidence="1" type="ORF">PsorP6_012042</name>
</gene>
<name>A0ACC0WK17_9STRA</name>